<dbReference type="Proteomes" id="UP001432027">
    <property type="component" value="Unassembled WGS sequence"/>
</dbReference>
<dbReference type="PANTHER" id="PTHR22943">
    <property type="entry name" value="7-TRANSMEMBRANE DOMAIN RECEPTOR C.ELEGANS"/>
    <property type="match status" value="1"/>
</dbReference>
<sequence length="167" mass="19367">SYYSTLENFLTSQNRTLPACPEDSFLIFVSYTQEGNIRWDKFFVILLLFGFIGLEVVAITVSSIHILKCLRHGKHIISEATRKMHSQLFQALLVQVTIPCILLYFPCSVSFVTPFLFPNSVYLPPWLITTTYSWFPIVDPFAIIIMIADYRKTVVGWLQWLHLMPKQ</sequence>
<feature type="transmembrane region" description="Helical" evidence="1">
    <location>
        <begin position="88"/>
        <end position="106"/>
    </location>
</feature>
<dbReference type="EMBL" id="BTSX01000004">
    <property type="protein sequence ID" value="GMS94309.1"/>
    <property type="molecule type" value="Genomic_DNA"/>
</dbReference>
<keyword evidence="3" id="KW-1185">Reference proteome</keyword>
<feature type="non-terminal residue" evidence="2">
    <location>
        <position position="167"/>
    </location>
</feature>
<protein>
    <recommendedName>
        <fullName evidence="4">G protein-coupled receptor</fullName>
    </recommendedName>
</protein>
<reference evidence="2" key="1">
    <citation type="submission" date="2023-10" db="EMBL/GenBank/DDBJ databases">
        <title>Genome assembly of Pristionchus species.</title>
        <authorList>
            <person name="Yoshida K."/>
            <person name="Sommer R.J."/>
        </authorList>
    </citation>
    <scope>NUCLEOTIDE SEQUENCE</scope>
    <source>
        <strain evidence="2">RS0144</strain>
    </source>
</reference>
<keyword evidence="1" id="KW-0812">Transmembrane</keyword>
<organism evidence="2 3">
    <name type="scientific">Pristionchus entomophagus</name>
    <dbReference type="NCBI Taxonomy" id="358040"/>
    <lineage>
        <taxon>Eukaryota</taxon>
        <taxon>Metazoa</taxon>
        <taxon>Ecdysozoa</taxon>
        <taxon>Nematoda</taxon>
        <taxon>Chromadorea</taxon>
        <taxon>Rhabditida</taxon>
        <taxon>Rhabditina</taxon>
        <taxon>Diplogasteromorpha</taxon>
        <taxon>Diplogasteroidea</taxon>
        <taxon>Neodiplogasteridae</taxon>
        <taxon>Pristionchus</taxon>
    </lineage>
</organism>
<proteinExistence type="predicted"/>
<dbReference type="SUPFAM" id="SSF81321">
    <property type="entry name" value="Family A G protein-coupled receptor-like"/>
    <property type="match status" value="1"/>
</dbReference>
<feature type="non-terminal residue" evidence="2">
    <location>
        <position position="1"/>
    </location>
</feature>
<evidence type="ECO:0000256" key="1">
    <source>
        <dbReference type="SAM" id="Phobius"/>
    </source>
</evidence>
<dbReference type="InterPro" id="IPR019428">
    <property type="entry name" value="7TM_GPCR_serpentine_rcpt_Str"/>
</dbReference>
<evidence type="ECO:0000313" key="2">
    <source>
        <dbReference type="EMBL" id="GMS94309.1"/>
    </source>
</evidence>
<gene>
    <name evidence="2" type="ORF">PENTCL1PPCAC_16484</name>
</gene>
<keyword evidence="1" id="KW-0472">Membrane</keyword>
<dbReference type="AlphaFoldDB" id="A0AAV5TJ23"/>
<evidence type="ECO:0008006" key="4">
    <source>
        <dbReference type="Google" id="ProtNLM"/>
    </source>
</evidence>
<accession>A0AAV5TJ23</accession>
<keyword evidence="1" id="KW-1133">Transmembrane helix</keyword>
<feature type="transmembrane region" description="Helical" evidence="1">
    <location>
        <begin position="42"/>
        <end position="67"/>
    </location>
</feature>
<evidence type="ECO:0000313" key="3">
    <source>
        <dbReference type="Proteomes" id="UP001432027"/>
    </source>
</evidence>
<name>A0AAV5TJ23_9BILA</name>
<feature type="transmembrane region" description="Helical" evidence="1">
    <location>
        <begin position="126"/>
        <end position="148"/>
    </location>
</feature>
<dbReference type="Pfam" id="PF10326">
    <property type="entry name" value="7TM_GPCR_Str"/>
    <property type="match status" value="1"/>
</dbReference>
<comment type="caution">
    <text evidence="2">The sequence shown here is derived from an EMBL/GenBank/DDBJ whole genome shotgun (WGS) entry which is preliminary data.</text>
</comment>
<dbReference type="PANTHER" id="PTHR22943:SF248">
    <property type="entry name" value="SEVEN TM RECEPTOR"/>
    <property type="match status" value="1"/>
</dbReference>